<keyword evidence="2" id="KW-1185">Reference proteome</keyword>
<protein>
    <submittedName>
        <fullName evidence="1">Uncharacterized protein</fullName>
    </submittedName>
</protein>
<accession>A0A919MQV7</accession>
<organism evidence="1 2">
    <name type="scientific">Paractinoplanes ferrugineus</name>
    <dbReference type="NCBI Taxonomy" id="113564"/>
    <lineage>
        <taxon>Bacteria</taxon>
        <taxon>Bacillati</taxon>
        <taxon>Actinomycetota</taxon>
        <taxon>Actinomycetes</taxon>
        <taxon>Micromonosporales</taxon>
        <taxon>Micromonosporaceae</taxon>
        <taxon>Paractinoplanes</taxon>
    </lineage>
</organism>
<comment type="caution">
    <text evidence="1">The sequence shown here is derived from an EMBL/GenBank/DDBJ whole genome shotgun (WGS) entry which is preliminary data.</text>
</comment>
<proteinExistence type="predicted"/>
<evidence type="ECO:0000313" key="1">
    <source>
        <dbReference type="EMBL" id="GIE16727.1"/>
    </source>
</evidence>
<name>A0A919MQV7_9ACTN</name>
<reference evidence="1" key="1">
    <citation type="submission" date="2021-01" db="EMBL/GenBank/DDBJ databases">
        <title>Whole genome shotgun sequence of Actinoplanes ferrugineus NBRC 15555.</title>
        <authorList>
            <person name="Komaki H."/>
            <person name="Tamura T."/>
        </authorList>
    </citation>
    <scope>NUCLEOTIDE SEQUENCE</scope>
    <source>
        <strain evidence="1">NBRC 15555</strain>
    </source>
</reference>
<dbReference type="Proteomes" id="UP000598174">
    <property type="component" value="Unassembled WGS sequence"/>
</dbReference>
<dbReference type="AlphaFoldDB" id="A0A919MQV7"/>
<sequence>MNASVWVVTRHEVEFHESEVIAVSASLDSAMQACDDNYGAAWPQLEWVQQADGSWTTYVKAGLPRYTADPWEVTP</sequence>
<evidence type="ECO:0000313" key="2">
    <source>
        <dbReference type="Proteomes" id="UP000598174"/>
    </source>
</evidence>
<dbReference type="RefSeq" id="WP_203823048.1">
    <property type="nucleotide sequence ID" value="NZ_BAAABP010000067.1"/>
</dbReference>
<gene>
    <name evidence="1" type="ORF">Afe05nite_85670</name>
</gene>
<dbReference type="EMBL" id="BOMM01000098">
    <property type="protein sequence ID" value="GIE16727.1"/>
    <property type="molecule type" value="Genomic_DNA"/>
</dbReference>